<evidence type="ECO:0000313" key="2">
    <source>
        <dbReference type="Proteomes" id="UP000579153"/>
    </source>
</evidence>
<organism evidence="1 2">
    <name type="scientific">Nonomuraea jabiensis</name>
    <dbReference type="NCBI Taxonomy" id="882448"/>
    <lineage>
        <taxon>Bacteria</taxon>
        <taxon>Bacillati</taxon>
        <taxon>Actinomycetota</taxon>
        <taxon>Actinomycetes</taxon>
        <taxon>Streptosporangiales</taxon>
        <taxon>Streptosporangiaceae</taxon>
        <taxon>Nonomuraea</taxon>
    </lineage>
</organism>
<dbReference type="EMBL" id="JACHMB010000001">
    <property type="protein sequence ID" value="MBB5773669.1"/>
    <property type="molecule type" value="Genomic_DNA"/>
</dbReference>
<gene>
    <name evidence="1" type="ORF">HD596_000425</name>
</gene>
<dbReference type="AlphaFoldDB" id="A0A7W9L7Q5"/>
<comment type="caution">
    <text evidence="1">The sequence shown here is derived from an EMBL/GenBank/DDBJ whole genome shotgun (WGS) entry which is preliminary data.</text>
</comment>
<name>A0A7W9L7Q5_9ACTN</name>
<dbReference type="RefSeq" id="WP_185067618.1">
    <property type="nucleotide sequence ID" value="NZ_JACHMB010000001.1"/>
</dbReference>
<keyword evidence="2" id="KW-1185">Reference proteome</keyword>
<sequence>MYHSYTAAQSLSLTMQEELIERLQDTRPYAPRTVLTITDPETGETYRLALGPAHVAYLEDLLAFGVIP</sequence>
<proteinExistence type="predicted"/>
<dbReference type="Proteomes" id="UP000579153">
    <property type="component" value="Unassembled WGS sequence"/>
</dbReference>
<protein>
    <submittedName>
        <fullName evidence="1">Uncharacterized protein</fullName>
    </submittedName>
</protein>
<evidence type="ECO:0000313" key="1">
    <source>
        <dbReference type="EMBL" id="MBB5773669.1"/>
    </source>
</evidence>
<reference evidence="1 2" key="1">
    <citation type="submission" date="2020-08" db="EMBL/GenBank/DDBJ databases">
        <title>Sequencing the genomes of 1000 actinobacteria strains.</title>
        <authorList>
            <person name="Klenk H.-P."/>
        </authorList>
    </citation>
    <scope>NUCLEOTIDE SEQUENCE [LARGE SCALE GENOMIC DNA]</scope>
    <source>
        <strain evidence="1 2">DSM 45507</strain>
    </source>
</reference>
<accession>A0A7W9L7Q5</accession>